<evidence type="ECO:0000256" key="1">
    <source>
        <dbReference type="ARBA" id="ARBA00000807"/>
    </source>
</evidence>
<dbReference type="EC" id="2.1.1.-" evidence="13"/>
<dbReference type="Proteomes" id="UP001318040">
    <property type="component" value="Chromosome 6"/>
</dbReference>
<comment type="cofactor">
    <cofactor evidence="13">
        <name>Mn(2+)</name>
        <dbReference type="ChEBI" id="CHEBI:29035"/>
    </cofactor>
    <cofactor evidence="13">
        <name>Ni(2+)</name>
        <dbReference type="ChEBI" id="CHEBI:49786"/>
    </cofactor>
</comment>
<dbReference type="InterPro" id="IPR036075">
    <property type="entry name" value="ARMT-1-like_metal-bd_sf"/>
</dbReference>
<keyword evidence="16" id="KW-1185">Reference proteome</keyword>
<dbReference type="GeneID" id="116939410"/>
<dbReference type="EC" id="3.1.3.-" evidence="13"/>
<evidence type="ECO:0000259" key="14">
    <source>
        <dbReference type="Pfam" id="PF01937"/>
    </source>
</evidence>
<dbReference type="AlphaFoldDB" id="S4RW27"/>
<dbReference type="FunFam" id="1.20.930.60:FF:000001">
    <property type="entry name" value="protein-glutamate O-methyltransferase isoform X1"/>
    <property type="match status" value="1"/>
</dbReference>
<dbReference type="STRING" id="7757.ENSPMAP00000009417"/>
<evidence type="ECO:0000313" key="17">
    <source>
        <dbReference type="RefSeq" id="XP_032803596.1"/>
    </source>
</evidence>
<evidence type="ECO:0000256" key="10">
    <source>
        <dbReference type="ARBA" id="ARBA00023211"/>
    </source>
</evidence>
<evidence type="ECO:0000313" key="16">
    <source>
        <dbReference type="Proteomes" id="UP001318040"/>
    </source>
</evidence>
<dbReference type="RefSeq" id="XP_032803596.1">
    <property type="nucleotide sequence ID" value="XM_032947705.1"/>
</dbReference>
<proteinExistence type="inferred from homology"/>
<evidence type="ECO:0000256" key="9">
    <source>
        <dbReference type="ARBA" id="ARBA00022801"/>
    </source>
</evidence>
<dbReference type="Ensembl" id="ENSPMAT00000009457.1">
    <property type="protein sequence ID" value="ENSPMAP00000009417.1"/>
    <property type="gene ID" value="ENSPMAG00000008547.1"/>
</dbReference>
<sequence>MEAPPEPLSASRVGSFAYLTVKDRLPKILTQIIDRLHRSRAKFHEEHGEEGSEADKKIISLLSKLRNELLTDKPITPLTDGRPDVGEWNAYLEAQRCLTAMPSWFTSAWLYVECYMYRRVQEAMALCPPLNDHDVFSELKQKSFFDSQKAIISLCDHLGEVLNKISGLNKDEVKKEFQQLLQVCLWGNKCDLSISAGKDNPQKASPLTGLNDLKAKILIDDTEAVWATLEDKLKKNPSSTQCFRLDIVLDNAGFELFTDLVLAEFLLASKLVDQIHFHGKCMPWFISDVTKEDVNFTVHLLMASNHRWSSKLGATWRSHLQDGSWVYHDHMFWTFPHEYCSMEAIAPDLYAELKRSNLILFKGDLNYRKLTGDRQWDHTTAFETALQGFHPSALCSLRALKADLQVGLQPGMAEILTAADPDWMVSGEYAVIQFSDAKQ</sequence>
<dbReference type="InterPro" id="IPR039763">
    <property type="entry name" value="ARMT1"/>
</dbReference>
<dbReference type="GO" id="GO:0032259">
    <property type="term" value="P:methylation"/>
    <property type="evidence" value="ECO:0007669"/>
    <property type="project" value="UniProtKB-KW"/>
</dbReference>
<dbReference type="GO" id="GO:0051998">
    <property type="term" value="F:protein carboxyl O-methyltransferase activity"/>
    <property type="evidence" value="ECO:0007669"/>
    <property type="project" value="UniProtKB-UniRule"/>
</dbReference>
<dbReference type="SUPFAM" id="SSF111321">
    <property type="entry name" value="AF1104-like"/>
    <property type="match status" value="1"/>
</dbReference>
<dbReference type="GO" id="GO:0046872">
    <property type="term" value="F:metal ion binding"/>
    <property type="evidence" value="ECO:0007669"/>
    <property type="project" value="UniProtKB-UniRule"/>
</dbReference>
<feature type="domain" description="Damage-control phosphatase ARMT1-like metal-binding" evidence="14">
    <location>
        <begin position="20"/>
        <end position="414"/>
    </location>
</feature>
<comment type="catalytic activity">
    <reaction evidence="12 13">
        <text>beta-D-fructose 6-phosphate = dihydroxyacetone + D-glyceraldehyde 3-phosphate</text>
        <dbReference type="Rhea" id="RHEA:28002"/>
        <dbReference type="ChEBI" id="CHEBI:16016"/>
        <dbReference type="ChEBI" id="CHEBI:57634"/>
        <dbReference type="ChEBI" id="CHEBI:59776"/>
    </reaction>
</comment>
<comment type="catalytic activity">
    <reaction evidence="2 13">
        <text>beta-D-fructose 1-phosphate + H2O = D-fructose + phosphate</text>
        <dbReference type="Rhea" id="RHEA:35603"/>
        <dbReference type="ChEBI" id="CHEBI:15377"/>
        <dbReference type="ChEBI" id="CHEBI:37721"/>
        <dbReference type="ChEBI" id="CHEBI:43474"/>
        <dbReference type="ChEBI" id="CHEBI:138881"/>
    </reaction>
</comment>
<protein>
    <recommendedName>
        <fullName evidence="13">Sugar phosphate phosphatase</fullName>
        <ecNumber evidence="13">2.1.1.-</ecNumber>
        <ecNumber evidence="13">3.1.3.-</ecNumber>
    </recommendedName>
</protein>
<evidence type="ECO:0000256" key="6">
    <source>
        <dbReference type="ARBA" id="ARBA00022679"/>
    </source>
</evidence>
<keyword evidence="7" id="KW-0949">S-adenosyl-L-methionine</keyword>
<dbReference type="CTD" id="79624"/>
<comment type="catalytic activity">
    <reaction evidence="1 13">
        <text>L-glutamyl-[protein] + S-adenosyl-L-methionine = [protein]-L-glutamate 5-O-methyl ester + S-adenosyl-L-homocysteine</text>
        <dbReference type="Rhea" id="RHEA:24452"/>
        <dbReference type="Rhea" id="RHEA-COMP:10208"/>
        <dbReference type="Rhea" id="RHEA-COMP:10311"/>
        <dbReference type="ChEBI" id="CHEBI:29973"/>
        <dbReference type="ChEBI" id="CHEBI:57856"/>
        <dbReference type="ChEBI" id="CHEBI:59789"/>
        <dbReference type="ChEBI" id="CHEBI:82795"/>
    </reaction>
</comment>
<keyword evidence="9 13" id="KW-0378">Hydrolase</keyword>
<dbReference type="GO" id="GO:0006974">
    <property type="term" value="P:DNA damage response"/>
    <property type="evidence" value="ECO:0007669"/>
    <property type="project" value="TreeGrafter"/>
</dbReference>
<reference evidence="15" key="2">
    <citation type="submission" date="2025-05" db="UniProtKB">
        <authorList>
            <consortium name="Ensembl"/>
        </authorList>
    </citation>
    <scope>IDENTIFICATION</scope>
</reference>
<evidence type="ECO:0000256" key="7">
    <source>
        <dbReference type="ARBA" id="ARBA00022691"/>
    </source>
</evidence>
<dbReference type="Gene3D" id="1.20.930.60">
    <property type="match status" value="1"/>
</dbReference>
<comment type="function">
    <text evidence="11 13">Metal-dependent phosphatase that shows phosphatase activity against several substrates, including fructose-1-phosphate and fructose-6-phosphate. Its preference for fructose-1-phosphate, a strong glycating agent that causes DNA damage rather than a canonical yeast metabolite, suggests a damage-control function in hexose phosphate metabolism. Has also been shown to have O-methyltransferase activity that methylates glutamate residues of target proteins to form gamma-glutamyl methyl ester residues. Possibly methylates PCNA, suggesting it is involved in the DNA damage response.</text>
</comment>
<accession>S4RW27</accession>
<evidence type="ECO:0000256" key="2">
    <source>
        <dbReference type="ARBA" id="ARBA00001326"/>
    </source>
</evidence>
<reference evidence="17" key="1">
    <citation type="submission" date="2025-04" db="UniProtKB">
        <authorList>
            <consortium name="RefSeq"/>
        </authorList>
    </citation>
    <scope>IDENTIFICATION</scope>
    <source>
        <tissue evidence="17">Sperm</tissue>
    </source>
</reference>
<comment type="similarity">
    <text evidence="3 13">Belongs to the damage-control phosphatase family. Sugar phosphate phosphatase III subfamily.</text>
</comment>
<dbReference type="GO" id="GO:0005634">
    <property type="term" value="C:nucleus"/>
    <property type="evidence" value="ECO:0007669"/>
    <property type="project" value="TreeGrafter"/>
</dbReference>
<dbReference type="InterPro" id="IPR002791">
    <property type="entry name" value="ARMT1-like_metal-bd"/>
</dbReference>
<evidence type="ECO:0000256" key="5">
    <source>
        <dbReference type="ARBA" id="ARBA00022603"/>
    </source>
</evidence>
<keyword evidence="5 13" id="KW-0489">Methyltransferase</keyword>
<keyword evidence="4" id="KW-0533">Nickel</keyword>
<organism evidence="15">
    <name type="scientific">Petromyzon marinus</name>
    <name type="common">Sea lamprey</name>
    <dbReference type="NCBI Taxonomy" id="7757"/>
    <lineage>
        <taxon>Eukaryota</taxon>
        <taxon>Metazoa</taxon>
        <taxon>Chordata</taxon>
        <taxon>Craniata</taxon>
        <taxon>Vertebrata</taxon>
        <taxon>Cyclostomata</taxon>
        <taxon>Hyperoartia</taxon>
        <taxon>Petromyzontiformes</taxon>
        <taxon>Petromyzontidae</taxon>
        <taxon>Petromyzon</taxon>
    </lineage>
</organism>
<dbReference type="PANTHER" id="PTHR12260:SF6">
    <property type="entry name" value="DAMAGE-CONTROL PHOSPHATASE ARMT1"/>
    <property type="match status" value="1"/>
</dbReference>
<dbReference type="OMA" id="IFARQKM"/>
<dbReference type="GeneTree" id="ENSGT00530000064023"/>
<evidence type="ECO:0000313" key="15">
    <source>
        <dbReference type="Ensembl" id="ENSPMAP00000009417.1"/>
    </source>
</evidence>
<dbReference type="GO" id="GO:0016791">
    <property type="term" value="F:phosphatase activity"/>
    <property type="evidence" value="ECO:0007669"/>
    <property type="project" value="TreeGrafter"/>
</dbReference>
<dbReference type="HOGENOM" id="CLU_030117_2_1_1"/>
<name>S4RW27_PETMA</name>
<evidence type="ECO:0000256" key="12">
    <source>
        <dbReference type="ARBA" id="ARBA00048809"/>
    </source>
</evidence>
<evidence type="ECO:0000256" key="11">
    <source>
        <dbReference type="ARBA" id="ARBA00045980"/>
    </source>
</evidence>
<keyword evidence="8 13" id="KW-0479">Metal-binding</keyword>
<keyword evidence="6" id="KW-0808">Transferase</keyword>
<gene>
    <name evidence="15 17" type="primary">ARMT1</name>
</gene>
<evidence type="ECO:0000256" key="4">
    <source>
        <dbReference type="ARBA" id="ARBA00022596"/>
    </source>
</evidence>
<evidence type="ECO:0000256" key="13">
    <source>
        <dbReference type="RuleBase" id="RU367030"/>
    </source>
</evidence>
<keyword evidence="10 13" id="KW-0464">Manganese</keyword>
<dbReference type="PANTHER" id="PTHR12260">
    <property type="entry name" value="DAMAGE-CONTROL PHOSPHATASE ARMT1"/>
    <property type="match status" value="1"/>
</dbReference>
<evidence type="ECO:0000256" key="8">
    <source>
        <dbReference type="ARBA" id="ARBA00022723"/>
    </source>
</evidence>
<dbReference type="Gene3D" id="3.40.50.10880">
    <property type="entry name" value="Uncharacterised protein PF01937, DUF89, domain 3"/>
    <property type="match status" value="1"/>
</dbReference>
<evidence type="ECO:0000256" key="3">
    <source>
        <dbReference type="ARBA" id="ARBA00009519"/>
    </source>
</evidence>
<dbReference type="Pfam" id="PF01937">
    <property type="entry name" value="ARMT1-like_dom"/>
    <property type="match status" value="1"/>
</dbReference>
<dbReference type="FunFam" id="3.40.50.10880:FF:000002">
    <property type="entry name" value="Acidic residue methyltransferase 1"/>
    <property type="match status" value="1"/>
</dbReference>
<comment type="domain">
    <text evidence="13">Subfamily III proteins have a conserved RTxK motif about 40-50 residues from the C-terminus; the threonine may be replaced by serine or cysteine.</text>
</comment>